<dbReference type="SUPFAM" id="SSF81324">
    <property type="entry name" value="Voltage-gated potassium channels"/>
    <property type="match status" value="1"/>
</dbReference>
<evidence type="ECO:0000256" key="1">
    <source>
        <dbReference type="ARBA" id="ARBA00004141"/>
    </source>
</evidence>
<organism evidence="6 7">
    <name type="scientific">Natrinema versiforme</name>
    <dbReference type="NCBI Taxonomy" id="88724"/>
    <lineage>
        <taxon>Archaea</taxon>
        <taxon>Methanobacteriati</taxon>
        <taxon>Methanobacteriota</taxon>
        <taxon>Stenosarchaea group</taxon>
        <taxon>Halobacteria</taxon>
        <taxon>Halobacteriales</taxon>
        <taxon>Natrialbaceae</taxon>
        <taxon>Natrinema</taxon>
    </lineage>
</organism>
<evidence type="ECO:0000313" key="7">
    <source>
        <dbReference type="Proteomes" id="UP000302218"/>
    </source>
</evidence>
<protein>
    <recommendedName>
        <fullName evidence="8">Ion transporter</fullName>
    </recommendedName>
</protein>
<comment type="subcellular location">
    <subcellularLocation>
        <location evidence="1">Membrane</location>
        <topology evidence="1">Multi-pass membrane protein</topology>
    </subcellularLocation>
</comment>
<name>A0A4V1FXV9_9EURY</name>
<sequence length="131" mass="15529">MDAERWWPPFVEVMALVWIVLFVVDVAVSVDLLAVSESLTGTVRSVLQWLLIVFLLDIAVLYRWSDQGPRRFVRSNWFLILTAVPWFRPFRLLRIGRSIRALRLLSGSRRVGSFLNKVRRKCHSLWHRLRR</sequence>
<evidence type="ECO:0008006" key="8">
    <source>
        <dbReference type="Google" id="ProtNLM"/>
    </source>
</evidence>
<evidence type="ECO:0000313" key="6">
    <source>
        <dbReference type="EMBL" id="QCS41110.1"/>
    </source>
</evidence>
<evidence type="ECO:0000256" key="3">
    <source>
        <dbReference type="ARBA" id="ARBA00022989"/>
    </source>
</evidence>
<dbReference type="Proteomes" id="UP000302218">
    <property type="component" value="Chromosome"/>
</dbReference>
<keyword evidence="4 5" id="KW-0472">Membrane</keyword>
<dbReference type="GeneID" id="40263932"/>
<dbReference type="EMBL" id="CP040330">
    <property type="protein sequence ID" value="QCS41110.1"/>
    <property type="molecule type" value="Genomic_DNA"/>
</dbReference>
<feature type="transmembrane region" description="Helical" evidence="5">
    <location>
        <begin position="46"/>
        <end position="64"/>
    </location>
</feature>
<gene>
    <name evidence="6" type="ORF">FEJ81_01635</name>
</gene>
<feature type="transmembrane region" description="Helical" evidence="5">
    <location>
        <begin position="15"/>
        <end position="34"/>
    </location>
</feature>
<dbReference type="KEGG" id="nvr:FEJ81_01635"/>
<evidence type="ECO:0000256" key="5">
    <source>
        <dbReference type="SAM" id="Phobius"/>
    </source>
</evidence>
<dbReference type="InterPro" id="IPR027359">
    <property type="entry name" value="Volt_channel_dom_sf"/>
</dbReference>
<keyword evidence="3 5" id="KW-1133">Transmembrane helix</keyword>
<dbReference type="GO" id="GO:0016020">
    <property type="term" value="C:membrane"/>
    <property type="evidence" value="ECO:0007669"/>
    <property type="project" value="UniProtKB-SubCell"/>
</dbReference>
<dbReference type="AlphaFoldDB" id="A0A4V1FXV9"/>
<keyword evidence="2 5" id="KW-0812">Transmembrane</keyword>
<proteinExistence type="predicted"/>
<reference evidence="7" key="1">
    <citation type="submission" date="2019-05" db="EMBL/GenBank/DDBJ databases">
        <title>Genome sequence and methylation pattern of the halophilic Archaeon Natrinema versiforme BOL5-4.</title>
        <authorList>
            <person name="DasSarma P."/>
            <person name="Anton B.P."/>
            <person name="DasSarma S.L."/>
            <person name="Martinez F.L."/>
            <person name="Guzman D."/>
            <person name="Roberts R.J."/>
            <person name="DasSarma S."/>
        </authorList>
    </citation>
    <scope>NUCLEOTIDE SEQUENCE [LARGE SCALE GENOMIC DNA]</scope>
    <source>
        <strain evidence="7">BOL5-4</strain>
    </source>
</reference>
<dbReference type="Gene3D" id="1.20.120.350">
    <property type="entry name" value="Voltage-gated potassium channels. Chain C"/>
    <property type="match status" value="1"/>
</dbReference>
<dbReference type="OrthoDB" id="351037at2157"/>
<dbReference type="RefSeq" id="WP_138243627.1">
    <property type="nucleotide sequence ID" value="NZ_CP040330.1"/>
</dbReference>
<evidence type="ECO:0000256" key="2">
    <source>
        <dbReference type="ARBA" id="ARBA00022692"/>
    </source>
</evidence>
<evidence type="ECO:0000256" key="4">
    <source>
        <dbReference type="ARBA" id="ARBA00023136"/>
    </source>
</evidence>
<accession>A0A4V1FXV9</accession>